<reference evidence="3" key="1">
    <citation type="submission" date="2017-01" db="EMBL/GenBank/DDBJ databases">
        <authorList>
            <person name="Varghese N."/>
            <person name="Submissions S."/>
        </authorList>
    </citation>
    <scope>NUCLEOTIDE SEQUENCE [LARGE SCALE GENOMIC DNA]</scope>
    <source>
        <strain evidence="3">CGMCC 1.7737</strain>
    </source>
</reference>
<gene>
    <name evidence="2" type="ORF">SAMN05421858_5127</name>
</gene>
<protein>
    <submittedName>
        <fullName evidence="2">Uncharacterized protein</fullName>
    </submittedName>
</protein>
<dbReference type="OrthoDB" id="271944at2157"/>
<organism evidence="2 3">
    <name type="scientific">Haladaptatus litoreus</name>
    <dbReference type="NCBI Taxonomy" id="553468"/>
    <lineage>
        <taxon>Archaea</taxon>
        <taxon>Methanobacteriati</taxon>
        <taxon>Methanobacteriota</taxon>
        <taxon>Stenosarchaea group</taxon>
        <taxon>Halobacteria</taxon>
        <taxon>Halobacteriales</taxon>
        <taxon>Haladaptataceae</taxon>
        <taxon>Haladaptatus</taxon>
    </lineage>
</organism>
<dbReference type="Proteomes" id="UP000186914">
    <property type="component" value="Unassembled WGS sequence"/>
</dbReference>
<evidence type="ECO:0000313" key="3">
    <source>
        <dbReference type="Proteomes" id="UP000186914"/>
    </source>
</evidence>
<accession>A0A1N7FJW1</accession>
<dbReference type="RefSeq" id="WP_076433792.1">
    <property type="nucleotide sequence ID" value="NZ_FTNO01000010.1"/>
</dbReference>
<dbReference type="AlphaFoldDB" id="A0A1N7FJW1"/>
<sequence length="398" mass="43998">MTRTVKVDWRVPSKEWEAFSEYVSREHGEIKGYVGREVEKAMREYMDADEFADIEERIDRLLRAAGRRPADAAEEKTLSESSVDSDETTRVRCRVDPDVKDEFSAYVKRETDDRLGIGLTRALKERRRGGRARRAGEKLRRIEDDAAGLLEELGSGDGLSLREKRTIAVCNDLSEQFTRSELESAIEIHAGGSDPTLRDYTERVTERLDVVSHPHNPDLFVPTERAEELASETDAASPSDPAIDRKPYENLTRDEKVHGVRLELARDAAKRSNGKAQFGTADIREEVFDGNAPASYARSLMHDAADADGFRIRSGSTGENRLAVTLTDAASDVLADAGVLANSKNDETTSTTNEDADGADRVEGADDMGGTNEVEQDDEDADAEFNRLLSARTPANAD</sequence>
<name>A0A1N7FJW1_9EURY</name>
<proteinExistence type="predicted"/>
<dbReference type="EMBL" id="FTNO01000010">
    <property type="protein sequence ID" value="SIS00613.1"/>
    <property type="molecule type" value="Genomic_DNA"/>
</dbReference>
<evidence type="ECO:0000313" key="2">
    <source>
        <dbReference type="EMBL" id="SIS00613.1"/>
    </source>
</evidence>
<evidence type="ECO:0000256" key="1">
    <source>
        <dbReference type="SAM" id="MobiDB-lite"/>
    </source>
</evidence>
<feature type="region of interest" description="Disordered" evidence="1">
    <location>
        <begin position="339"/>
        <end position="398"/>
    </location>
</feature>
<keyword evidence="3" id="KW-1185">Reference proteome</keyword>
<feature type="compositionally biased region" description="Acidic residues" evidence="1">
    <location>
        <begin position="374"/>
        <end position="383"/>
    </location>
</feature>